<dbReference type="KEGG" id="pstt:CH92_19965"/>
<evidence type="ECO:0000313" key="2">
    <source>
        <dbReference type="Proteomes" id="UP000019522"/>
    </source>
</evidence>
<proteinExistence type="predicted"/>
<reference evidence="1 2" key="2">
    <citation type="submission" date="2014-03" db="EMBL/GenBank/DDBJ databases">
        <authorList>
            <person name="Baltrus D."/>
            <person name="Dougherty K."/>
        </authorList>
    </citation>
    <scope>NUCLEOTIDE SEQUENCE</scope>
    <source>
        <strain evidence="1 2">28a24</strain>
    </source>
</reference>
<name>W8RZV9_STUST</name>
<evidence type="ECO:0000313" key="1">
    <source>
        <dbReference type="EMBL" id="AHL77696.1"/>
    </source>
</evidence>
<sequence length="88" mass="9605">MTSGDNNGDAVQTNSATLLRALACMRDVISQCGIAMPRNRSAQQFDGYQAGNGNRIDRVTMARMPWVGLLIQPREHLPRNGALLRAGH</sequence>
<protein>
    <submittedName>
        <fullName evidence="1">Uncharacterized protein</fullName>
    </submittedName>
</protein>
<accession>W8RZV9</accession>
<gene>
    <name evidence="1" type="ORF">CH92_19965</name>
</gene>
<organism evidence="1 2">
    <name type="scientific">Stutzerimonas stutzeri</name>
    <name type="common">Pseudomonas stutzeri</name>
    <dbReference type="NCBI Taxonomy" id="316"/>
    <lineage>
        <taxon>Bacteria</taxon>
        <taxon>Pseudomonadati</taxon>
        <taxon>Pseudomonadota</taxon>
        <taxon>Gammaproteobacteria</taxon>
        <taxon>Pseudomonadales</taxon>
        <taxon>Pseudomonadaceae</taxon>
        <taxon>Stutzerimonas</taxon>
    </lineage>
</organism>
<dbReference type="EMBL" id="CP007441">
    <property type="protein sequence ID" value="AHL77696.1"/>
    <property type="molecule type" value="Genomic_DNA"/>
</dbReference>
<dbReference type="Proteomes" id="UP000019522">
    <property type="component" value="Chromosome"/>
</dbReference>
<dbReference type="AlphaFoldDB" id="W8RZV9"/>
<reference evidence="2" key="1">
    <citation type="journal article" date="2014" name="Genome Announc.">
        <title>Complete Genome Sequence of the Highly Transformable Pseudomonas stutzeri Strain 28a24.</title>
        <authorList>
            <person name="Smith B.A."/>
            <person name="Dougherty K.M."/>
            <person name="Baltrus D.A."/>
        </authorList>
    </citation>
    <scope>NUCLEOTIDE SEQUENCE [LARGE SCALE GENOMIC DNA]</scope>
    <source>
        <strain evidence="2">28a24</strain>
    </source>
</reference>